<dbReference type="SUPFAM" id="SSF50331">
    <property type="entry name" value="MOP-like"/>
    <property type="match status" value="1"/>
</dbReference>
<dbReference type="PANTHER" id="PTHR30432">
    <property type="entry name" value="TRANSCRIPTIONAL REGULATOR MODE"/>
    <property type="match status" value="1"/>
</dbReference>
<dbReference type="KEGG" id="mfc:BRM9_0173"/>
<evidence type="ECO:0000259" key="3">
    <source>
        <dbReference type="PROSITE" id="PS51866"/>
    </source>
</evidence>
<dbReference type="OrthoDB" id="70912at2157"/>
<dbReference type="EMBL" id="CP006933">
    <property type="protein sequence ID" value="AIS31002.1"/>
    <property type="molecule type" value="Genomic_DNA"/>
</dbReference>
<dbReference type="RefSeq" id="WP_048072982.1">
    <property type="nucleotide sequence ID" value="NZ_CALCVY010000161.1"/>
</dbReference>
<dbReference type="InterPro" id="IPR005116">
    <property type="entry name" value="Transp-assoc_OB_typ1"/>
</dbReference>
<dbReference type="InterPro" id="IPR036388">
    <property type="entry name" value="WH-like_DNA-bd_sf"/>
</dbReference>
<evidence type="ECO:0000313" key="5">
    <source>
        <dbReference type="EMBL" id="CEA13824.1"/>
    </source>
</evidence>
<comment type="subcellular location">
    <subcellularLocation>
        <location evidence="1">Cell membrane</location>
        <topology evidence="1">Peripheral membrane protein</topology>
    </subcellularLocation>
</comment>
<dbReference type="GeneID" id="26738406"/>
<dbReference type="Pfam" id="PF03459">
    <property type="entry name" value="TOBE"/>
    <property type="match status" value="1"/>
</dbReference>
<gene>
    <name evidence="4" type="primary">modE</name>
    <name evidence="4" type="ORF">BRM9_0173</name>
    <name evidence="5" type="ORF">DSM1535_1491</name>
    <name evidence="6" type="ORF">MB9_0138</name>
</gene>
<dbReference type="PROSITE" id="PS51866">
    <property type="entry name" value="MOP"/>
    <property type="match status" value="1"/>
</dbReference>
<reference evidence="6" key="2">
    <citation type="submission" date="2014-09" db="EMBL/GenBank/DDBJ databases">
        <authorList>
            <person name="Bishop-Lilly K.A."/>
            <person name="Broomall S.M."/>
            <person name="Chain P.S."/>
            <person name="Chertkov O."/>
            <person name="Coyne S.R."/>
            <person name="Daligault H.E."/>
            <person name="Davenport K.W."/>
            <person name="Erkkila T."/>
            <person name="Frey K.G."/>
            <person name="Gibbons H.S."/>
            <person name="Gu W."/>
            <person name="Jaissle J."/>
            <person name="Johnson S.L."/>
            <person name="Koroleva G.I."/>
            <person name="Ladner J.T."/>
            <person name="Lo C.-C."/>
            <person name="Minogue T.D."/>
            <person name="Munk C."/>
            <person name="Palacios G.F."/>
            <person name="Redden C.L."/>
            <person name="Rosenzweig C.N."/>
            <person name="Scholz M.B."/>
            <person name="Teshima H."/>
            <person name="Xu Y."/>
        </authorList>
    </citation>
    <scope>NUCLEOTIDE SEQUENCE</scope>
    <source>
        <strain evidence="6">Mb9</strain>
    </source>
</reference>
<dbReference type="Proteomes" id="UP000029661">
    <property type="component" value="Chromosome"/>
</dbReference>
<evidence type="ECO:0000256" key="1">
    <source>
        <dbReference type="ARBA" id="ARBA00004202"/>
    </source>
</evidence>
<dbReference type="PATRIC" id="fig|2162.10.peg.146"/>
<accession>A0A089ZAI2</accession>
<feature type="domain" description="Mop" evidence="3">
    <location>
        <begin position="164"/>
        <end position="229"/>
    </location>
</feature>
<dbReference type="GO" id="GO:0005886">
    <property type="term" value="C:plasma membrane"/>
    <property type="evidence" value="ECO:0007669"/>
    <property type="project" value="UniProtKB-SubCell"/>
</dbReference>
<reference evidence="4" key="1">
    <citation type="submission" date="2013-12" db="EMBL/GenBank/DDBJ databases">
        <title>The complete genome sequence of Methanobacterium sp. BRM9.</title>
        <authorList>
            <consortium name="Pastoral Greenhouse Gas Research Consortium"/>
            <person name="Kelly W.J."/>
            <person name="Leahy S.C."/>
            <person name="Perry R."/>
            <person name="Li D."/>
            <person name="Altermann E."/>
            <person name="Lambie S.C."/>
            <person name="Attwood G.T."/>
        </authorList>
    </citation>
    <scope>NUCLEOTIDE SEQUENCE [LARGE SCALE GENOMIC DNA]</scope>
    <source>
        <strain evidence="4">BRM9</strain>
    </source>
</reference>
<keyword evidence="8" id="KW-1185">Reference proteome</keyword>
<dbReference type="InterPro" id="IPR008995">
    <property type="entry name" value="Mo/tungstate-bd_C_term_dom"/>
</dbReference>
<dbReference type="SUPFAM" id="SSF46785">
    <property type="entry name" value="Winged helix' DNA-binding domain"/>
    <property type="match status" value="1"/>
</dbReference>
<dbReference type="InterPro" id="IPR004606">
    <property type="entry name" value="Mop_domain"/>
</dbReference>
<evidence type="ECO:0000313" key="6">
    <source>
        <dbReference type="EMBL" id="CEL23794.1"/>
    </source>
</evidence>
<dbReference type="GO" id="GO:0015689">
    <property type="term" value="P:molybdate ion transport"/>
    <property type="evidence" value="ECO:0007669"/>
    <property type="project" value="InterPro"/>
</dbReference>
<evidence type="ECO:0000313" key="8">
    <source>
        <dbReference type="Proteomes" id="UP000062768"/>
    </source>
</evidence>
<dbReference type="EMBL" id="LN515531">
    <property type="protein sequence ID" value="CEA13824.1"/>
    <property type="molecule type" value="Genomic_DNA"/>
</dbReference>
<dbReference type="Proteomes" id="UP000062768">
    <property type="component" value="Chromosome I"/>
</dbReference>
<evidence type="ECO:0000313" key="7">
    <source>
        <dbReference type="Proteomes" id="UP000029661"/>
    </source>
</evidence>
<dbReference type="EMBL" id="LN734822">
    <property type="protein sequence ID" value="CEL23794.1"/>
    <property type="molecule type" value="Genomic_DNA"/>
</dbReference>
<organism evidence="4 7">
    <name type="scientific">Methanobacterium formicicum</name>
    <dbReference type="NCBI Taxonomy" id="2162"/>
    <lineage>
        <taxon>Archaea</taxon>
        <taxon>Methanobacteriati</taxon>
        <taxon>Methanobacteriota</taxon>
        <taxon>Methanomada group</taxon>
        <taxon>Methanobacteria</taxon>
        <taxon>Methanobacteriales</taxon>
        <taxon>Methanobacteriaceae</taxon>
        <taxon>Methanobacterium</taxon>
    </lineage>
</organism>
<evidence type="ECO:0000256" key="2">
    <source>
        <dbReference type="ARBA" id="ARBA00022505"/>
    </source>
</evidence>
<keyword evidence="2" id="KW-0500">Molybdenum</keyword>
<dbReference type="PANTHER" id="PTHR30432:SF1">
    <property type="entry name" value="DNA-BINDING TRANSCRIPTIONAL DUAL REGULATOR MODE"/>
    <property type="match status" value="1"/>
</dbReference>
<protein>
    <submittedName>
        <fullName evidence="4">Molybdate transport system regulatory protein ModE</fullName>
    </submittedName>
    <submittedName>
        <fullName evidence="5">Putative ModE family transcriptional regulator</fullName>
    </submittedName>
</protein>
<dbReference type="STRING" id="2162.BRM9_0173"/>
<evidence type="ECO:0000313" key="4">
    <source>
        <dbReference type="EMBL" id="AIS31002.1"/>
    </source>
</evidence>
<dbReference type="Gene3D" id="1.10.10.10">
    <property type="entry name" value="Winged helix-like DNA-binding domain superfamily/Winged helix DNA-binding domain"/>
    <property type="match status" value="1"/>
</dbReference>
<dbReference type="Gene3D" id="2.40.50.100">
    <property type="match status" value="1"/>
</dbReference>
<dbReference type="AlphaFoldDB" id="A0A089ZAI2"/>
<dbReference type="InterPro" id="IPR036390">
    <property type="entry name" value="WH_DNA-bd_sf"/>
</dbReference>
<proteinExistence type="predicted"/>
<sequence length="230" mass="25838">MDSAREGPQYRLNLENKIVLLNKKKFDLLRYIEKCGSITKASQQVKIPYRSALKYIEDLENDVNHTIVSTKRGGKGGGGGSKLTEYGKSILKEYRKVDSILKMHADVNEIEGTISDIDVENKIANIYLNGNKVILPLRGNFSINDKVLVLISPEDIFVMLEPQESSVRNVFEGKITSMELKDHLVRLTVNLGEISLYVDVTEYAREQLDLTLGKEVYIGFKAAAIAMVKI</sequence>
<dbReference type="InterPro" id="IPR051815">
    <property type="entry name" value="Molybdate_resp_trans_reg"/>
</dbReference>
<dbReference type="KEGG" id="mfi:DSM1535_1491"/>
<name>A0A089ZAI2_METFO</name>